<protein>
    <recommendedName>
        <fullName evidence="3">Transcriptional regulator, AbiEi antitoxin, Type IV TA system</fullName>
    </recommendedName>
</protein>
<organism evidence="1 2">
    <name type="scientific">Asticcacaulis biprosthecium C19</name>
    <dbReference type="NCBI Taxonomy" id="715226"/>
    <lineage>
        <taxon>Bacteria</taxon>
        <taxon>Pseudomonadati</taxon>
        <taxon>Pseudomonadota</taxon>
        <taxon>Alphaproteobacteria</taxon>
        <taxon>Caulobacterales</taxon>
        <taxon>Caulobacteraceae</taxon>
        <taxon>Asticcacaulis</taxon>
    </lineage>
</organism>
<sequence>MSTVLAAIEKSELGDRIITERQLAEAVGGSPARRYGLVNRALKDGILLRLKRGLYTLAPRYRSSTLHPYTVAQALLPGSYVSFQSALSFHGWAPEAVYATASVTPQRKSVAYDIDAIGHYTFSPLATNPYQFLVGVERRRLGGLVAFVASPLRALMDIVAATKTPWSGMDWVTQGMRVDIDALVSLSPAVFLEMRGVYKHKSALAFLAALDADIARMQRRHD</sequence>
<dbReference type="Proteomes" id="UP000006512">
    <property type="component" value="Unassembled WGS sequence"/>
</dbReference>
<gene>
    <name evidence="1" type="ORF">ABI_21640</name>
</gene>
<dbReference type="EMBL" id="GL883077">
    <property type="protein sequence ID" value="EGF93722.1"/>
    <property type="molecule type" value="Genomic_DNA"/>
</dbReference>
<accession>F4QGW9</accession>
<evidence type="ECO:0000313" key="1">
    <source>
        <dbReference type="EMBL" id="EGF93722.1"/>
    </source>
</evidence>
<evidence type="ECO:0000313" key="2">
    <source>
        <dbReference type="Proteomes" id="UP000006512"/>
    </source>
</evidence>
<dbReference type="OrthoDB" id="8295691at2"/>
<proteinExistence type="predicted"/>
<dbReference type="eggNOG" id="COG5340">
    <property type="taxonomic scope" value="Bacteria"/>
</dbReference>
<dbReference type="AlphaFoldDB" id="F4QGW9"/>
<reference evidence="2" key="1">
    <citation type="submission" date="2011-03" db="EMBL/GenBank/DDBJ databases">
        <title>Draft genome sequence of Brevundimonas diminuta.</title>
        <authorList>
            <person name="Brown P.J.B."/>
            <person name="Buechlein A."/>
            <person name="Hemmerich C."/>
            <person name="Brun Y.V."/>
        </authorList>
    </citation>
    <scope>NUCLEOTIDE SEQUENCE [LARGE SCALE GENOMIC DNA]</scope>
    <source>
        <strain evidence="2">C19</strain>
    </source>
</reference>
<dbReference type="STRING" id="715226.ABI_21640"/>
<evidence type="ECO:0008006" key="3">
    <source>
        <dbReference type="Google" id="ProtNLM"/>
    </source>
</evidence>
<name>F4QGW9_9CAUL</name>
<keyword evidence="2" id="KW-1185">Reference proteome</keyword>
<dbReference type="RefSeq" id="WP_006272926.1">
    <property type="nucleotide sequence ID" value="NZ_GL883077.1"/>
</dbReference>
<dbReference type="HOGENOM" id="CLU_106624_1_0_5"/>